<feature type="compositionally biased region" description="Basic and acidic residues" evidence="1">
    <location>
        <begin position="255"/>
        <end position="271"/>
    </location>
</feature>
<feature type="region of interest" description="Disordered" evidence="1">
    <location>
        <begin position="182"/>
        <end position="204"/>
    </location>
</feature>
<evidence type="ECO:0000313" key="2">
    <source>
        <dbReference type="EMBL" id="OCF30760.1"/>
    </source>
</evidence>
<dbReference type="OrthoDB" id="2537432at2759"/>
<proteinExistence type="predicted"/>
<evidence type="ECO:0000313" key="3">
    <source>
        <dbReference type="Proteomes" id="UP000092666"/>
    </source>
</evidence>
<dbReference type="PANTHER" id="PTHR34693">
    <property type="entry name" value="PROTEIN PAR32"/>
    <property type="match status" value="1"/>
</dbReference>
<dbReference type="STRING" id="1296120.A0A1B9GI67"/>
<evidence type="ECO:0000256" key="1">
    <source>
        <dbReference type="SAM" id="MobiDB-lite"/>
    </source>
</evidence>
<dbReference type="PANTHER" id="PTHR34693:SF1">
    <property type="entry name" value="PROTEIN PAR32"/>
    <property type="match status" value="1"/>
</dbReference>
<name>A0A1B9GI67_9TREE</name>
<dbReference type="EMBL" id="KV700142">
    <property type="protein sequence ID" value="OCF30760.1"/>
    <property type="molecule type" value="Genomic_DNA"/>
</dbReference>
<feature type="compositionally biased region" description="Basic and acidic residues" evidence="1">
    <location>
        <begin position="40"/>
        <end position="55"/>
    </location>
</feature>
<gene>
    <name evidence="2" type="ORF">I316_07567</name>
</gene>
<reference evidence="3" key="2">
    <citation type="submission" date="2013-12" db="EMBL/GenBank/DDBJ databases">
        <title>Evolution of pathogenesis and genome organization in the Tremellales.</title>
        <authorList>
            <person name="Cuomo C."/>
            <person name="Litvintseva A."/>
            <person name="Heitman J."/>
            <person name="Chen Y."/>
            <person name="Sun S."/>
            <person name="Springer D."/>
            <person name="Dromer F."/>
            <person name="Young S."/>
            <person name="Zeng Q."/>
            <person name="Chapman S."/>
            <person name="Gujja S."/>
            <person name="Saif S."/>
            <person name="Birren B."/>
        </authorList>
    </citation>
    <scope>NUCLEOTIDE SEQUENCE [LARGE SCALE GENOMIC DNA]</scope>
    <source>
        <strain evidence="3">BCC8398</strain>
    </source>
</reference>
<accession>A0A1B9GI67</accession>
<sequence length="299" mass="31686">MSMADERPGRAIYSTGRGGAGNLIQSPNRGQDLDAAPGVERGRELSPHPVGEKITHSGRGGIGNIRQSSQSRTRAEVNAEEKEEALQEKLIADRRGRQAVEGAFSTGRGGVGNINRSKSRSRSAVRNREDGASLAPTVSHVHNTGRGGFGNITEERGDSIDLEKEAAQNRYEADVLAKHKAAESNQPYMSGKGGAGNLHTHDPSLVPLEDLTLEEREAHEKLHARDKAQYRSGGRGGAGNMISNKDHSPGPAGADGERGRGRADGGPDGHKGGMFGNVLRSLSRAAGRDKSVDGRREAN</sequence>
<organism evidence="2 3">
    <name type="scientific">Kwoniella heveanensis BCC8398</name>
    <dbReference type="NCBI Taxonomy" id="1296120"/>
    <lineage>
        <taxon>Eukaryota</taxon>
        <taxon>Fungi</taxon>
        <taxon>Dikarya</taxon>
        <taxon>Basidiomycota</taxon>
        <taxon>Agaricomycotina</taxon>
        <taxon>Tremellomycetes</taxon>
        <taxon>Tremellales</taxon>
        <taxon>Cryptococcaceae</taxon>
        <taxon>Kwoniella</taxon>
    </lineage>
</organism>
<keyword evidence="3" id="KW-1185">Reference proteome</keyword>
<dbReference type="InterPro" id="IPR022024">
    <property type="entry name" value="DUF3602"/>
</dbReference>
<dbReference type="Proteomes" id="UP000092666">
    <property type="component" value="Unassembled WGS sequence"/>
</dbReference>
<dbReference type="AlphaFoldDB" id="A0A1B9GI67"/>
<dbReference type="Pfam" id="PF12223">
    <property type="entry name" value="DUF3602"/>
    <property type="match status" value="2"/>
</dbReference>
<feature type="compositionally biased region" description="Basic and acidic residues" evidence="1">
    <location>
        <begin position="286"/>
        <end position="299"/>
    </location>
</feature>
<reference evidence="2 3" key="1">
    <citation type="submission" date="2013-07" db="EMBL/GenBank/DDBJ databases">
        <title>The Genome Sequence of Cryptococcus heveanensis BCC8398.</title>
        <authorList>
            <consortium name="The Broad Institute Genome Sequencing Platform"/>
            <person name="Cuomo C."/>
            <person name="Litvintseva A."/>
            <person name="Chen Y."/>
            <person name="Heitman J."/>
            <person name="Sun S."/>
            <person name="Springer D."/>
            <person name="Dromer F."/>
            <person name="Young S.K."/>
            <person name="Zeng Q."/>
            <person name="Gargeya S."/>
            <person name="Fitzgerald M."/>
            <person name="Abouelleil A."/>
            <person name="Alvarado L."/>
            <person name="Berlin A.M."/>
            <person name="Chapman S.B."/>
            <person name="Dewar J."/>
            <person name="Goldberg J."/>
            <person name="Griggs A."/>
            <person name="Gujja S."/>
            <person name="Hansen M."/>
            <person name="Howarth C."/>
            <person name="Imamovic A."/>
            <person name="Larimer J."/>
            <person name="McCowan C."/>
            <person name="Murphy C."/>
            <person name="Pearson M."/>
            <person name="Priest M."/>
            <person name="Roberts A."/>
            <person name="Saif S."/>
            <person name="Shea T."/>
            <person name="Sykes S."/>
            <person name="Wortman J."/>
            <person name="Nusbaum C."/>
            <person name="Birren B."/>
        </authorList>
    </citation>
    <scope>NUCLEOTIDE SEQUENCE [LARGE SCALE GENOMIC DNA]</scope>
    <source>
        <strain evidence="2 3">BCC8398</strain>
    </source>
</reference>
<feature type="compositionally biased region" description="Basic and acidic residues" evidence="1">
    <location>
        <begin position="73"/>
        <end position="98"/>
    </location>
</feature>
<feature type="region of interest" description="Disordered" evidence="1">
    <location>
        <begin position="1"/>
        <end position="132"/>
    </location>
</feature>
<feature type="region of interest" description="Disordered" evidence="1">
    <location>
        <begin position="220"/>
        <end position="299"/>
    </location>
</feature>
<feature type="compositionally biased region" description="Basic and acidic residues" evidence="1">
    <location>
        <begin position="220"/>
        <end position="229"/>
    </location>
</feature>
<protein>
    <submittedName>
        <fullName evidence="2">Uncharacterized protein</fullName>
    </submittedName>
</protein>
<dbReference type="InterPro" id="IPR053203">
    <property type="entry name" value="Cisplatin_resist-associated"/>
</dbReference>